<dbReference type="PATRIC" id="fig|465820.3.peg.842"/>
<gene>
    <name evidence="3" type="ORF">NS263_05080</name>
    <name evidence="4" type="ORF">NS359_05415</name>
</gene>
<dbReference type="STRING" id="465820.NS263_05080"/>
<evidence type="ECO:0000313" key="6">
    <source>
        <dbReference type="Proteomes" id="UP000078335"/>
    </source>
</evidence>
<feature type="domain" description="Solute-binding protein family 5" evidence="2">
    <location>
        <begin position="117"/>
        <end position="476"/>
    </location>
</feature>
<evidence type="ECO:0000259" key="2">
    <source>
        <dbReference type="Pfam" id="PF00496"/>
    </source>
</evidence>
<keyword evidence="1" id="KW-0732">Signal</keyword>
<dbReference type="RefSeq" id="WP_058728217.1">
    <property type="nucleotide sequence ID" value="NZ_LDRB01000019.1"/>
</dbReference>
<feature type="signal peptide" evidence="1">
    <location>
        <begin position="1"/>
        <end position="22"/>
    </location>
</feature>
<name>A0A147DS69_9MICO</name>
<dbReference type="PROSITE" id="PS51257">
    <property type="entry name" value="PROKAR_LIPOPROTEIN"/>
    <property type="match status" value="1"/>
</dbReference>
<evidence type="ECO:0000313" key="5">
    <source>
        <dbReference type="Proteomes" id="UP000072763"/>
    </source>
</evidence>
<reference evidence="5 6" key="1">
    <citation type="journal article" date="2016" name="Front. Microbiol.">
        <title>Genomic Resource of Rice Seed Associated Bacteria.</title>
        <authorList>
            <person name="Midha S."/>
            <person name="Bansal K."/>
            <person name="Sharma S."/>
            <person name="Kumar N."/>
            <person name="Patil P.P."/>
            <person name="Chaudhry V."/>
            <person name="Patil P.B."/>
        </authorList>
    </citation>
    <scope>NUCLEOTIDE SEQUENCE [LARGE SCALE GENOMIC DNA]</scope>
    <source>
        <strain evidence="3 6">NS263</strain>
        <strain evidence="4 5">NS359</strain>
    </source>
</reference>
<evidence type="ECO:0000313" key="3">
    <source>
        <dbReference type="EMBL" id="KTR41212.1"/>
    </source>
</evidence>
<evidence type="ECO:0000256" key="1">
    <source>
        <dbReference type="SAM" id="SignalP"/>
    </source>
</evidence>
<feature type="chain" id="PRO_5038640729" description="Solute-binding protein family 5 domain-containing protein" evidence="1">
    <location>
        <begin position="23"/>
        <end position="560"/>
    </location>
</feature>
<dbReference type="GO" id="GO:0015833">
    <property type="term" value="P:peptide transport"/>
    <property type="evidence" value="ECO:0007669"/>
    <property type="project" value="TreeGrafter"/>
</dbReference>
<dbReference type="Gene3D" id="3.40.190.10">
    <property type="entry name" value="Periplasmic binding protein-like II"/>
    <property type="match status" value="1"/>
</dbReference>
<keyword evidence="6" id="KW-1185">Reference proteome</keyword>
<dbReference type="EMBL" id="LDRB01000019">
    <property type="protein sequence ID" value="KTR41212.1"/>
    <property type="molecule type" value="Genomic_DNA"/>
</dbReference>
<accession>A0A147DS69</accession>
<dbReference type="OrthoDB" id="7888869at2"/>
<dbReference type="Proteomes" id="UP000072763">
    <property type="component" value="Unassembled WGS sequence"/>
</dbReference>
<protein>
    <recommendedName>
        <fullName evidence="2">Solute-binding protein family 5 domain-containing protein</fullName>
    </recommendedName>
</protein>
<dbReference type="Pfam" id="PF00496">
    <property type="entry name" value="SBP_bac_5"/>
    <property type="match status" value="1"/>
</dbReference>
<sequence length="560" mass="60795">MKHRKVLALTAALAGFALVATGCSSGSNGGSGGGSDDSGKKTLPTSAQINEQPVSDLQDGGTLRLPISQWITQWNYNQVDGALVDASTIEQATMPFIYVIDGKGAPQLDTDYVSKAEATSDDPLTIEYEINPKAKWNDGSPITWKDFENEWKALNGSNQDYLVGSTTGYEDIASVTKGSSDQDVKVVFDKPFSDWKSLFSPLYPASQTGTPEQFNEAYKGKVPLSSGPYKVSKLDETAGTVTIVPDENWWGEKPKLDQVIFRSLDGNADVDAYLNKEIDSVLTTTSERFDRVKDAKDSKIYASTSAQYTHVDFSSKGILKDKQLRLAIQHAVNREALAQVIGGTLPYKLGTLDNHIFLSTDDGYQANTDPNGTFDVEKAKKILDDDGWKTDGQYRKKGGETLSLSITIPSGATASQKLSEVMQQQLKDVGIELKLKSVAVDDFFEQYVTPGNYDMTIFVWGGTGFHSGGASIYQTGDTGQNYGRIGDESIDKLIAQAIAEPDTDKANAIWNKVDTQVWAIGHSMPITAKPALVAQNPKLANYGAFAGAQNIDWTKVGFTK</sequence>
<dbReference type="Gene3D" id="3.10.105.10">
    <property type="entry name" value="Dipeptide-binding Protein, Domain 3"/>
    <property type="match status" value="1"/>
</dbReference>
<dbReference type="PANTHER" id="PTHR30290:SF65">
    <property type="entry name" value="MONOACYL PHOSPHATIDYLINOSITOL TETRAMANNOSIDE-BINDING PROTEIN LPQW-RELATED"/>
    <property type="match status" value="1"/>
</dbReference>
<dbReference type="InterPro" id="IPR039424">
    <property type="entry name" value="SBP_5"/>
</dbReference>
<comment type="caution">
    <text evidence="4">The sequence shown here is derived from an EMBL/GenBank/DDBJ whole genome shotgun (WGS) entry which is preliminary data.</text>
</comment>
<dbReference type="PANTHER" id="PTHR30290">
    <property type="entry name" value="PERIPLASMIC BINDING COMPONENT OF ABC TRANSPORTER"/>
    <property type="match status" value="1"/>
</dbReference>
<dbReference type="CDD" id="cd08501">
    <property type="entry name" value="PBP2_Lpqw"/>
    <property type="match status" value="1"/>
</dbReference>
<evidence type="ECO:0000313" key="4">
    <source>
        <dbReference type="EMBL" id="KTR52666.1"/>
    </source>
</evidence>
<dbReference type="GO" id="GO:1904680">
    <property type="term" value="F:peptide transmembrane transporter activity"/>
    <property type="evidence" value="ECO:0007669"/>
    <property type="project" value="TreeGrafter"/>
</dbReference>
<dbReference type="InterPro" id="IPR000914">
    <property type="entry name" value="SBP_5_dom"/>
</dbReference>
<dbReference type="AlphaFoldDB" id="A0A147DS69"/>
<dbReference type="Gene3D" id="3.90.76.10">
    <property type="entry name" value="Dipeptide-binding Protein, Domain 1"/>
    <property type="match status" value="1"/>
</dbReference>
<dbReference type="Proteomes" id="UP000078335">
    <property type="component" value="Unassembled WGS sequence"/>
</dbReference>
<dbReference type="SUPFAM" id="SSF53850">
    <property type="entry name" value="Periplasmic binding protein-like II"/>
    <property type="match status" value="1"/>
</dbReference>
<proteinExistence type="predicted"/>
<organism evidence="4 5">
    <name type="scientific">Curtobacterium oceanosedimentum</name>
    <dbReference type="NCBI Taxonomy" id="465820"/>
    <lineage>
        <taxon>Bacteria</taxon>
        <taxon>Bacillati</taxon>
        <taxon>Actinomycetota</taxon>
        <taxon>Actinomycetes</taxon>
        <taxon>Micrococcales</taxon>
        <taxon>Microbacteriaceae</taxon>
        <taxon>Curtobacterium</taxon>
    </lineage>
</organism>
<dbReference type="EMBL" id="LDRC01000025">
    <property type="protein sequence ID" value="KTR52666.1"/>
    <property type="molecule type" value="Genomic_DNA"/>
</dbReference>